<keyword evidence="4 9" id="KW-0863">Zinc-finger</keyword>
<keyword evidence="3" id="KW-0677">Repeat</keyword>
<feature type="compositionally biased region" description="Basic and acidic residues" evidence="10">
    <location>
        <begin position="404"/>
        <end position="417"/>
    </location>
</feature>
<feature type="compositionally biased region" description="Low complexity" evidence="10">
    <location>
        <begin position="720"/>
        <end position="733"/>
    </location>
</feature>
<feature type="region of interest" description="Disordered" evidence="10">
    <location>
        <begin position="1445"/>
        <end position="1479"/>
    </location>
</feature>
<feature type="region of interest" description="Disordered" evidence="10">
    <location>
        <begin position="720"/>
        <end position="739"/>
    </location>
</feature>
<dbReference type="GO" id="GO:0008270">
    <property type="term" value="F:zinc ion binding"/>
    <property type="evidence" value="ECO:0007669"/>
    <property type="project" value="UniProtKB-KW"/>
</dbReference>
<dbReference type="PROSITE" id="PS50158">
    <property type="entry name" value="ZF_CCHC"/>
    <property type="match status" value="2"/>
</dbReference>
<feature type="region of interest" description="Disordered" evidence="10">
    <location>
        <begin position="542"/>
        <end position="691"/>
    </location>
</feature>
<feature type="region of interest" description="Disordered" evidence="10">
    <location>
        <begin position="1143"/>
        <end position="1196"/>
    </location>
</feature>
<feature type="compositionally biased region" description="Polar residues" evidence="10">
    <location>
        <begin position="581"/>
        <end position="595"/>
    </location>
</feature>
<feature type="compositionally biased region" description="Acidic residues" evidence="10">
    <location>
        <begin position="438"/>
        <end position="450"/>
    </location>
</feature>
<evidence type="ECO:0000256" key="3">
    <source>
        <dbReference type="ARBA" id="ARBA00022737"/>
    </source>
</evidence>
<reference evidence="13" key="1">
    <citation type="submission" date="2013-03" db="EMBL/GenBank/DDBJ databases">
        <title>The Genome Sequence of Anopheles christyi ACHKN1017.</title>
        <authorList>
            <consortium name="The Broad Institute Genomics Platform"/>
            <person name="Neafsey D.E."/>
            <person name="Besansky N."/>
            <person name="Walker B."/>
            <person name="Young S.K."/>
            <person name="Zeng Q."/>
            <person name="Gargeya S."/>
            <person name="Fitzgerald M."/>
            <person name="Haas B."/>
            <person name="Abouelleil A."/>
            <person name="Allen A.W."/>
            <person name="Alvarado L."/>
            <person name="Arachchi H.M."/>
            <person name="Berlin A.M."/>
            <person name="Chapman S.B."/>
            <person name="Gainer-Dewar J."/>
            <person name="Goldberg J."/>
            <person name="Griggs A."/>
            <person name="Gujja S."/>
            <person name="Hansen M."/>
            <person name="Howarth C."/>
            <person name="Imamovic A."/>
            <person name="Ireland A."/>
            <person name="Larimer J."/>
            <person name="McCowan C."/>
            <person name="Murphy C."/>
            <person name="Pearson M."/>
            <person name="Poon T.W."/>
            <person name="Priest M."/>
            <person name="Roberts A."/>
            <person name="Saif S."/>
            <person name="Shea T."/>
            <person name="Sisk P."/>
            <person name="Sykes S."/>
            <person name="Wortman J."/>
            <person name="Nusbaum C."/>
            <person name="Birren B."/>
        </authorList>
    </citation>
    <scope>NUCLEOTIDE SEQUENCE [LARGE SCALE GENOMIC DNA]</scope>
    <source>
        <strain evidence="13">ACHKN1017</strain>
    </source>
</reference>
<dbReference type="GO" id="GO:0071036">
    <property type="term" value="P:nuclear polyadenylation-dependent snoRNA catabolic process"/>
    <property type="evidence" value="ECO:0007669"/>
    <property type="project" value="TreeGrafter"/>
</dbReference>
<keyword evidence="6" id="KW-0539">Nucleus</keyword>
<keyword evidence="13" id="KW-1185">Reference proteome</keyword>
<dbReference type="SMART" id="SM00343">
    <property type="entry name" value="ZnF_C2HC"/>
    <property type="match status" value="3"/>
</dbReference>
<dbReference type="InterPro" id="IPR036875">
    <property type="entry name" value="Znf_CCHC_sf"/>
</dbReference>
<protein>
    <recommendedName>
        <fullName evidence="7">Zinc finger CCHC domain-containing protein 7</fullName>
    </recommendedName>
    <alternativeName>
        <fullName evidence="8">TRAMP-like complex RNA-binding factor ZCCHC7</fullName>
    </alternativeName>
</protein>
<dbReference type="Gene3D" id="4.10.60.10">
    <property type="entry name" value="Zinc finger, CCHC-type"/>
    <property type="match status" value="2"/>
</dbReference>
<evidence type="ECO:0000256" key="10">
    <source>
        <dbReference type="SAM" id="MobiDB-lite"/>
    </source>
</evidence>
<feature type="compositionally biased region" description="Basic residues" evidence="10">
    <location>
        <begin position="510"/>
        <end position="520"/>
    </location>
</feature>
<comment type="subcellular location">
    <subcellularLocation>
        <location evidence="1">Nucleus</location>
    </subcellularLocation>
</comment>
<dbReference type="GO" id="GO:0031499">
    <property type="term" value="C:TRAMP complex"/>
    <property type="evidence" value="ECO:0007669"/>
    <property type="project" value="TreeGrafter"/>
</dbReference>
<dbReference type="GO" id="GO:0003723">
    <property type="term" value="F:RNA binding"/>
    <property type="evidence" value="ECO:0007669"/>
    <property type="project" value="TreeGrafter"/>
</dbReference>
<feature type="domain" description="CCHC-type" evidence="11">
    <location>
        <begin position="818"/>
        <end position="833"/>
    </location>
</feature>
<dbReference type="GO" id="GO:0071031">
    <property type="term" value="P:nuclear mRNA surveillance of mRNA 3'-end processing"/>
    <property type="evidence" value="ECO:0007669"/>
    <property type="project" value="TreeGrafter"/>
</dbReference>
<accession>A0A182JPT8</accession>
<keyword evidence="2" id="KW-0479">Metal-binding</keyword>
<feature type="region of interest" description="Disordered" evidence="10">
    <location>
        <begin position="153"/>
        <end position="303"/>
    </location>
</feature>
<dbReference type="GO" id="GO:0071035">
    <property type="term" value="P:nuclear polyadenylation-dependent rRNA catabolic process"/>
    <property type="evidence" value="ECO:0007669"/>
    <property type="project" value="TreeGrafter"/>
</dbReference>
<dbReference type="InterPro" id="IPR051644">
    <property type="entry name" value="TRAMP_AT-DNA-binding"/>
</dbReference>
<feature type="compositionally biased region" description="Basic and acidic residues" evidence="10">
    <location>
        <begin position="256"/>
        <end position="268"/>
    </location>
</feature>
<evidence type="ECO:0000256" key="2">
    <source>
        <dbReference type="ARBA" id="ARBA00022723"/>
    </source>
</evidence>
<feature type="compositionally biased region" description="Polar residues" evidence="10">
    <location>
        <begin position="328"/>
        <end position="344"/>
    </location>
</feature>
<feature type="compositionally biased region" description="Low complexity" evidence="10">
    <location>
        <begin position="566"/>
        <end position="576"/>
    </location>
</feature>
<evidence type="ECO:0000259" key="11">
    <source>
        <dbReference type="PROSITE" id="PS50158"/>
    </source>
</evidence>
<evidence type="ECO:0000256" key="8">
    <source>
        <dbReference type="ARBA" id="ARBA00043023"/>
    </source>
</evidence>
<feature type="compositionally biased region" description="Pro residues" evidence="10">
    <location>
        <begin position="1147"/>
        <end position="1167"/>
    </location>
</feature>
<name>A0A182JPT8_9DIPT</name>
<dbReference type="GO" id="GO:0071038">
    <property type="term" value="P:TRAMP-dependent tRNA surveillance pathway"/>
    <property type="evidence" value="ECO:0007669"/>
    <property type="project" value="TreeGrafter"/>
</dbReference>
<sequence length="1686" mass="189925">MENPSTPLESANQSTPPERVPVVRAIPQKDPGLQLKKKKQTKQPLLTVEKKLASLTKLINKERKENAIQKMEVKKTKAKKTRNRKEQHIVAEITLNSSDEEELKPRSAKKYPAADVALSDDETDEVILIPTSPPPQICIDCSDEEEGPPIVQFAFPKSQKRKKKQSGAFASPRCLSPSNSSIMSDDFIAQHDRSRLNDSFTESIPNDDELECSIEGTARPGPSAKGNKKNAPVARQERVPSISSEDTICTSGETTDQEKRSLESDKGTASKTHPQQCNEANTTKSRKDIAATKKTPSKVKATKAVATTSIASPLSPCISKSNVNNKASATVSIPNDTGNITKTPVKSKTRSKSPLTLILEVARKHFEAKQTRDGTVKKTKSKKDGSVQKEPVPASTSKVTSDTAVDKLGECVEKEQVPSKGMTASKNKKKNNPTIPPVDDDDDVSSESDYDITLTTSKASTPQGSGKKSRRSASSFFEQIGDVSSESDYDEGSFLPEKKGNEKQKQAKETKKRLGRKRKQYNSETYSDEDFACLLTDIVRAVSDTEDEDDEEDDDDETTILGHESGSGSSAGTATSKKCKQNSMTEQLNTSSKATRNPKKKKKDNDPLLGTDGEVLPADKPSAVQPEVAVKKKKKKQKEPKSNVKKLAGSRCSTPEVQFISWDQEQQKSMNSTPSVQQSHVRKKKETQVNNTNADGQSKVQIIYDSEDDADDDIRIIDNSYSGRTSVGSGTSSNKAQTVGPDCAWNEEMKQFYNTSWADEDLKLNSILRQMPRDSNQWPILHKDRYPAPPKKEIICNICGERGHMKFKCRNKPKKAICYMCGEQGHKEPRCPKTICLNCGAKTRNFVRGCKSCARDADITCFSCGVRGHTQRSCTDLWRRYHSTIEDNVPLKKNVEKNPKARWCCICCRSGHQAHMCNDARRIFGHPIPNVNVSSYLPAYRGEYNRYSRHQIEEQQRRLTIDPTARYNLLSSDATECELNLPEMAQNENGFYYNFLRSTGLLERHERRLSQNLEEVDDQQEEAPSAPPEDCEVQTIGSITPKKVIFTKEQIDVKQPMVEQLSEQHATPEPCNNTTSPATTLAIVEENSNYSFSEFHPEIKEQIEVAGDEPQSSEEQTLTNSNSNEQRLADFIPLTVEPNVPDFLALPPLPPRPPRPQRPSLPIPEEVPLPHQRPAASPNVNTKSEPDESTEVAKEIESEAKVMLSKENAKLLLSAKGSEFLNDAGKQHNVRLSITFEAFGNVLLVTGTIEAQNQFHENLMRYLSDMKTLPTNETYFQTGIPKLTNKMAHYITEFFRLLVNEKESMRALLTKFDEASSPAVREKRRRKLNILLFGVYGLRDGRKHLNILRSQLDHCTKASEWQVVLTEHQRQIINESIRYIFTGYDHKDYAVLVDEFESLQKAKKLKKVTFYDLHIPKPPNPTHYQKFIEKLNKPLKNKAKQMEQVVKKPRESKNTAAKKARLTWNQERQEAQQQQEQNNRSYQAYIHADDDMVPHQTNSNAEDFILNIMNSSDHRIDQNRLAQLDNCTRHVQQSNSLANESNNPQLDNSSRNVWQTFKQSNEQQFDNSTGQVHQSNWVASESNDQQFENPSHQVHQSNWLPNESNGQLPVSQHSNDWFQHDLNRWATFGSAPKTDRFHWVRQQPCDAGPGGQPAASTSDVARLAEREYTLREQELSQLQRLQNLLR</sequence>
<evidence type="ECO:0000256" key="6">
    <source>
        <dbReference type="ARBA" id="ARBA00023242"/>
    </source>
</evidence>
<feature type="compositionally biased region" description="Basic and acidic residues" evidence="10">
    <location>
        <begin position="496"/>
        <end position="509"/>
    </location>
</feature>
<feature type="compositionally biased region" description="Polar residues" evidence="10">
    <location>
        <begin position="1"/>
        <end position="16"/>
    </location>
</feature>
<feature type="domain" description="CCHC-type" evidence="11">
    <location>
        <begin position="861"/>
        <end position="876"/>
    </location>
</feature>
<keyword evidence="5" id="KW-0862">Zinc</keyword>
<dbReference type="PANTHER" id="PTHR46543">
    <property type="entry name" value="ZINC FINGER CCHC DOMAIN-CONTAINING PROTEIN 7"/>
    <property type="match status" value="1"/>
</dbReference>
<evidence type="ECO:0000256" key="4">
    <source>
        <dbReference type="ARBA" id="ARBA00022771"/>
    </source>
</evidence>
<feature type="compositionally biased region" description="Polar residues" evidence="10">
    <location>
        <begin position="453"/>
        <end position="463"/>
    </location>
</feature>
<reference evidence="12" key="2">
    <citation type="submission" date="2020-05" db="UniProtKB">
        <authorList>
            <consortium name="EnsemblMetazoa"/>
        </authorList>
    </citation>
    <scope>IDENTIFICATION</scope>
    <source>
        <strain evidence="12">ACHKN1017</strain>
    </source>
</reference>
<feature type="region of interest" description="Disordered" evidence="10">
    <location>
        <begin position="73"/>
        <end position="115"/>
    </location>
</feature>
<evidence type="ECO:0000313" key="12">
    <source>
        <dbReference type="EnsemblMetazoa" id="ACHR000522-PA"/>
    </source>
</evidence>
<evidence type="ECO:0000313" key="13">
    <source>
        <dbReference type="Proteomes" id="UP000075881"/>
    </source>
</evidence>
<dbReference type="SUPFAM" id="SSF57756">
    <property type="entry name" value="Retrovirus zinc finger-like domains"/>
    <property type="match status" value="1"/>
</dbReference>
<feature type="compositionally biased region" description="Acidic residues" evidence="10">
    <location>
        <begin position="544"/>
        <end position="558"/>
    </location>
</feature>
<feature type="region of interest" description="Disordered" evidence="10">
    <location>
        <begin position="1"/>
        <end position="20"/>
    </location>
</feature>
<feature type="compositionally biased region" description="Polar residues" evidence="10">
    <location>
        <begin position="269"/>
        <end position="283"/>
    </location>
</feature>
<evidence type="ECO:0000256" key="9">
    <source>
        <dbReference type="PROSITE-ProRule" id="PRU00047"/>
    </source>
</evidence>
<dbReference type="GO" id="GO:0071039">
    <property type="term" value="P:nuclear polyadenylation-dependent CUT catabolic process"/>
    <property type="evidence" value="ECO:0007669"/>
    <property type="project" value="TreeGrafter"/>
</dbReference>
<evidence type="ECO:0000256" key="5">
    <source>
        <dbReference type="ARBA" id="ARBA00022833"/>
    </source>
</evidence>
<dbReference type="Proteomes" id="UP000075881">
    <property type="component" value="Unassembled WGS sequence"/>
</dbReference>
<organism evidence="12 13">
    <name type="scientific">Anopheles christyi</name>
    <dbReference type="NCBI Taxonomy" id="43041"/>
    <lineage>
        <taxon>Eukaryota</taxon>
        <taxon>Metazoa</taxon>
        <taxon>Ecdysozoa</taxon>
        <taxon>Arthropoda</taxon>
        <taxon>Hexapoda</taxon>
        <taxon>Insecta</taxon>
        <taxon>Pterygota</taxon>
        <taxon>Neoptera</taxon>
        <taxon>Endopterygota</taxon>
        <taxon>Diptera</taxon>
        <taxon>Nematocera</taxon>
        <taxon>Culicoidea</taxon>
        <taxon>Culicidae</taxon>
        <taxon>Anophelinae</taxon>
        <taxon>Anopheles</taxon>
    </lineage>
</organism>
<feature type="region of interest" description="Disordered" evidence="10">
    <location>
        <begin position="328"/>
        <end position="526"/>
    </location>
</feature>
<dbReference type="GO" id="GO:0071037">
    <property type="term" value="P:nuclear polyadenylation-dependent snRNA catabolic process"/>
    <property type="evidence" value="ECO:0007669"/>
    <property type="project" value="TreeGrafter"/>
</dbReference>
<proteinExistence type="predicted"/>
<feature type="compositionally biased region" description="Polar residues" evidence="10">
    <location>
        <begin position="241"/>
        <end position="254"/>
    </location>
</feature>
<feature type="compositionally biased region" description="Polar residues" evidence="10">
    <location>
        <begin position="651"/>
        <end position="679"/>
    </location>
</feature>
<dbReference type="STRING" id="43041.A0A182JPT8"/>
<evidence type="ECO:0000256" key="7">
    <source>
        <dbReference type="ARBA" id="ARBA00041190"/>
    </source>
</evidence>
<feature type="compositionally biased region" description="Polar residues" evidence="10">
    <location>
        <begin position="394"/>
        <end position="403"/>
    </location>
</feature>
<dbReference type="InterPro" id="IPR001878">
    <property type="entry name" value="Znf_CCHC"/>
</dbReference>
<evidence type="ECO:0000256" key="1">
    <source>
        <dbReference type="ARBA" id="ARBA00004123"/>
    </source>
</evidence>
<feature type="compositionally biased region" description="Basic and acidic residues" evidence="10">
    <location>
        <begin position="361"/>
        <end position="387"/>
    </location>
</feature>
<dbReference type="PANTHER" id="PTHR46543:SF1">
    <property type="entry name" value="ZINC FINGER CCHC DOMAIN-CONTAINING PROTEIN 7"/>
    <property type="match status" value="1"/>
</dbReference>
<dbReference type="VEuPathDB" id="VectorBase:ACHR000522"/>
<dbReference type="EnsemblMetazoa" id="ACHR000522-RA">
    <property type="protein sequence ID" value="ACHR000522-PA"/>
    <property type="gene ID" value="ACHR000522"/>
</dbReference>